<keyword evidence="5" id="KW-0560">Oxidoreductase</keyword>
<evidence type="ECO:0000313" key="10">
    <source>
        <dbReference type="EMBL" id="KAF2758606.1"/>
    </source>
</evidence>
<keyword evidence="6" id="KW-0408">Iron</keyword>
<dbReference type="RefSeq" id="XP_033601057.1">
    <property type="nucleotide sequence ID" value="XM_033741047.1"/>
</dbReference>
<evidence type="ECO:0000313" key="11">
    <source>
        <dbReference type="Proteomes" id="UP000799437"/>
    </source>
</evidence>
<protein>
    <submittedName>
        <fullName evidence="10">Cloroperoxidase</fullName>
    </submittedName>
</protein>
<evidence type="ECO:0000256" key="1">
    <source>
        <dbReference type="ARBA" id="ARBA00001970"/>
    </source>
</evidence>
<keyword evidence="4" id="KW-0479">Metal-binding</keyword>
<comment type="similarity">
    <text evidence="7">Belongs to the chloroperoxidase family.</text>
</comment>
<organism evidence="10 11">
    <name type="scientific">Pseudovirgaria hyperparasitica</name>
    <dbReference type="NCBI Taxonomy" id="470096"/>
    <lineage>
        <taxon>Eukaryota</taxon>
        <taxon>Fungi</taxon>
        <taxon>Dikarya</taxon>
        <taxon>Ascomycota</taxon>
        <taxon>Pezizomycotina</taxon>
        <taxon>Dothideomycetes</taxon>
        <taxon>Dothideomycetes incertae sedis</taxon>
        <taxon>Acrospermales</taxon>
        <taxon>Acrospermaceae</taxon>
        <taxon>Pseudovirgaria</taxon>
    </lineage>
</organism>
<dbReference type="InterPro" id="IPR000028">
    <property type="entry name" value="Chloroperoxidase"/>
</dbReference>
<keyword evidence="3" id="KW-0349">Heme</keyword>
<evidence type="ECO:0000256" key="3">
    <source>
        <dbReference type="ARBA" id="ARBA00022617"/>
    </source>
</evidence>
<dbReference type="PROSITE" id="PS51405">
    <property type="entry name" value="HEME_HALOPEROXIDASE"/>
    <property type="match status" value="1"/>
</dbReference>
<evidence type="ECO:0000256" key="5">
    <source>
        <dbReference type="ARBA" id="ARBA00023002"/>
    </source>
</evidence>
<feature type="domain" description="Heme haloperoxidase family profile" evidence="9">
    <location>
        <begin position="56"/>
        <end position="301"/>
    </location>
</feature>
<keyword evidence="11" id="KW-1185">Reference proteome</keyword>
<dbReference type="GO" id="GO:0046872">
    <property type="term" value="F:metal ion binding"/>
    <property type="evidence" value="ECO:0007669"/>
    <property type="project" value="UniProtKB-KW"/>
</dbReference>
<feature type="signal peptide" evidence="8">
    <location>
        <begin position="1"/>
        <end position="18"/>
    </location>
</feature>
<dbReference type="GO" id="GO:0004601">
    <property type="term" value="F:peroxidase activity"/>
    <property type="evidence" value="ECO:0007669"/>
    <property type="project" value="UniProtKB-KW"/>
</dbReference>
<dbReference type="GeneID" id="54482101"/>
<evidence type="ECO:0000256" key="4">
    <source>
        <dbReference type="ARBA" id="ARBA00022723"/>
    </source>
</evidence>
<dbReference type="SUPFAM" id="SSF47571">
    <property type="entry name" value="Cloroperoxidase"/>
    <property type="match status" value="1"/>
</dbReference>
<dbReference type="OrthoDB" id="407298at2759"/>
<dbReference type="EMBL" id="ML996571">
    <property type="protein sequence ID" value="KAF2758606.1"/>
    <property type="molecule type" value="Genomic_DNA"/>
</dbReference>
<evidence type="ECO:0000256" key="8">
    <source>
        <dbReference type="SAM" id="SignalP"/>
    </source>
</evidence>
<reference evidence="10" key="1">
    <citation type="journal article" date="2020" name="Stud. Mycol.">
        <title>101 Dothideomycetes genomes: a test case for predicting lifestyles and emergence of pathogens.</title>
        <authorList>
            <person name="Haridas S."/>
            <person name="Albert R."/>
            <person name="Binder M."/>
            <person name="Bloem J."/>
            <person name="Labutti K."/>
            <person name="Salamov A."/>
            <person name="Andreopoulos B."/>
            <person name="Baker S."/>
            <person name="Barry K."/>
            <person name="Bills G."/>
            <person name="Bluhm B."/>
            <person name="Cannon C."/>
            <person name="Castanera R."/>
            <person name="Culley D."/>
            <person name="Daum C."/>
            <person name="Ezra D."/>
            <person name="Gonzalez J."/>
            <person name="Henrissat B."/>
            <person name="Kuo A."/>
            <person name="Liang C."/>
            <person name="Lipzen A."/>
            <person name="Lutzoni F."/>
            <person name="Magnuson J."/>
            <person name="Mondo S."/>
            <person name="Nolan M."/>
            <person name="Ohm R."/>
            <person name="Pangilinan J."/>
            <person name="Park H.-J."/>
            <person name="Ramirez L."/>
            <person name="Alfaro M."/>
            <person name="Sun H."/>
            <person name="Tritt A."/>
            <person name="Yoshinaga Y."/>
            <person name="Zwiers L.-H."/>
            <person name="Turgeon B."/>
            <person name="Goodwin S."/>
            <person name="Spatafora J."/>
            <person name="Crous P."/>
            <person name="Grigoriev I."/>
        </authorList>
    </citation>
    <scope>NUCLEOTIDE SEQUENCE</scope>
    <source>
        <strain evidence="10">CBS 121739</strain>
    </source>
</reference>
<dbReference type="AlphaFoldDB" id="A0A6A6W9Q1"/>
<proteinExistence type="inferred from homology"/>
<sequence>MRPSCFSIVASLAVTASAFPANIDLAAAGFSSDALPDRRDLISYFNAEAQYIDTTGEHSWVAPTTEDARGPCPGLNAMANHGYLPHNGVGTITDFVLGTFKVFGMSLDLGAFLAVLGASFDGDGTSWSIGGPHPAVGLGATGLIGSHNKYESDVSPCRPDLYEAGNNYEVVLSQWQELYDLQKDVPNEDSNYSLELLREFRSRRFDQQIANNPYFFNGPFTGVAVQPAAYTFIYRFMGNKSAEHPDGQLTKEVLKSFFGMTENADGSWSGGRGYERIPDNWYKRAIGDEYSIPFFQTDFLKDALVHPKFLDIGGNTGKVNTFTGVDLGDLSGGVFNVKTLAEGNNAFCLASQFAAQAEPDLLRTLLSTLGGEAGKALLGLGCPLLTRFDDDQLKAFPGYSRSLEEK</sequence>
<dbReference type="Proteomes" id="UP000799437">
    <property type="component" value="Unassembled WGS sequence"/>
</dbReference>
<keyword evidence="8" id="KW-0732">Signal</keyword>
<evidence type="ECO:0000256" key="6">
    <source>
        <dbReference type="ARBA" id="ARBA00023004"/>
    </source>
</evidence>
<dbReference type="Pfam" id="PF01328">
    <property type="entry name" value="Peroxidase_2"/>
    <property type="match status" value="1"/>
</dbReference>
<name>A0A6A6W9Q1_9PEZI</name>
<feature type="chain" id="PRO_5025641498" evidence="8">
    <location>
        <begin position="19"/>
        <end position="406"/>
    </location>
</feature>
<evidence type="ECO:0000256" key="2">
    <source>
        <dbReference type="ARBA" id="ARBA00022559"/>
    </source>
</evidence>
<dbReference type="PANTHER" id="PTHR33577:SF1">
    <property type="entry name" value="HEME HALOPEROXIDASE FAMILY PROFILE DOMAIN-CONTAINING PROTEIN"/>
    <property type="match status" value="1"/>
</dbReference>
<gene>
    <name evidence="10" type="ORF">EJ05DRAFT_358791</name>
</gene>
<keyword evidence="2" id="KW-0575">Peroxidase</keyword>
<evidence type="ECO:0000256" key="7">
    <source>
        <dbReference type="ARBA" id="ARBA00025795"/>
    </source>
</evidence>
<comment type="cofactor">
    <cofactor evidence="1">
        <name>heme b</name>
        <dbReference type="ChEBI" id="CHEBI:60344"/>
    </cofactor>
</comment>
<accession>A0A6A6W9Q1</accession>
<dbReference type="InterPro" id="IPR036851">
    <property type="entry name" value="Chloroperoxidase-like_sf"/>
</dbReference>
<evidence type="ECO:0000259" key="9">
    <source>
        <dbReference type="PROSITE" id="PS51405"/>
    </source>
</evidence>
<dbReference type="PANTHER" id="PTHR33577">
    <property type="entry name" value="STERIGMATOCYSTIN BIOSYNTHESIS PEROXIDASE STCC-RELATED"/>
    <property type="match status" value="1"/>
</dbReference>
<dbReference type="Gene3D" id="1.10.489.10">
    <property type="entry name" value="Chloroperoxidase-like"/>
    <property type="match status" value="1"/>
</dbReference>